<evidence type="ECO:0000313" key="4">
    <source>
        <dbReference type="Proteomes" id="UP000077755"/>
    </source>
</evidence>
<reference evidence="3" key="1">
    <citation type="journal article" date="2016" name="Nat. Genet.">
        <title>A high-quality carrot genome assembly provides new insights into carotenoid accumulation and asterid genome evolution.</title>
        <authorList>
            <person name="Iorizzo M."/>
            <person name="Ellison S."/>
            <person name="Senalik D."/>
            <person name="Zeng P."/>
            <person name="Satapoomin P."/>
            <person name="Huang J."/>
            <person name="Bowman M."/>
            <person name="Iovene M."/>
            <person name="Sanseverino W."/>
            <person name="Cavagnaro P."/>
            <person name="Yildiz M."/>
            <person name="Macko-Podgorni A."/>
            <person name="Moranska E."/>
            <person name="Grzebelus E."/>
            <person name="Grzebelus D."/>
            <person name="Ashrafi H."/>
            <person name="Zheng Z."/>
            <person name="Cheng S."/>
            <person name="Spooner D."/>
            <person name="Van Deynze A."/>
            <person name="Simon P."/>
        </authorList>
    </citation>
    <scope>NUCLEOTIDE SEQUENCE</scope>
    <source>
        <tissue evidence="3">Leaf</tissue>
    </source>
</reference>
<sequence length="457" mass="50325">MAAQEPLVFTVTRKSPELIRPATQTPHEYKLLSDIDDQQGLRLKIANVQIYRTKNEVQNLDPVKVIREALAKTLVFYYPFAGRLREGAGMKLGVDCTGEGALFVEADADVTLEQFGDEIQPPFPCFGEFLADVPGYGITLDCPLLHVQVTRLKCGGFILASQINHTMSDAAGVVQFLTALSEIARGAAAPSTPPVWQRELLSARDSPRITCTHPQYDQNVPVIDDLPVRDLRSYFFGPNEIRAINQLIPPHIGKYSSFDILTAFLWRCRTRALQLGPQEEVRISCFVNTRAKFNPVLPKGYYGNACLNPQAVTTAGKLCDGPFTHALELVKKLKQGITEEYVKSVADLMVLKGRPRFSMPRTYTVSDLTRAGFGDVDFGWGRPAYGGPPGCGVEMGISEVSFYIPHTNKNGEKGMIVPVCLPASALDKFEVELNSMLKNNSQVALIDNTSLPIMSAL</sequence>
<evidence type="ECO:0000313" key="3">
    <source>
        <dbReference type="EMBL" id="WOH13761.1"/>
    </source>
</evidence>
<dbReference type="GO" id="GO:0016740">
    <property type="term" value="F:transferase activity"/>
    <property type="evidence" value="ECO:0007669"/>
    <property type="project" value="UniProtKB-KW"/>
</dbReference>
<dbReference type="InterPro" id="IPR050898">
    <property type="entry name" value="Plant_acyltransferase"/>
</dbReference>
<dbReference type="EMBL" id="CP093351">
    <property type="protein sequence ID" value="WOH13761.1"/>
    <property type="molecule type" value="Genomic_DNA"/>
</dbReference>
<reference evidence="3" key="2">
    <citation type="submission" date="2022-03" db="EMBL/GenBank/DDBJ databases">
        <title>Draft title - Genomic analysis of global carrot germplasm unveils the trajectory of domestication and the origin of high carotenoid orange carrot.</title>
        <authorList>
            <person name="Iorizzo M."/>
            <person name="Ellison S."/>
            <person name="Senalik D."/>
            <person name="Macko-Podgorni A."/>
            <person name="Grzebelus D."/>
            <person name="Bostan H."/>
            <person name="Rolling W."/>
            <person name="Curaba J."/>
            <person name="Simon P."/>
        </authorList>
    </citation>
    <scope>NUCLEOTIDE SEQUENCE</scope>
    <source>
        <tissue evidence="3">Leaf</tissue>
    </source>
</reference>
<evidence type="ECO:0000256" key="1">
    <source>
        <dbReference type="ARBA" id="ARBA00009861"/>
    </source>
</evidence>
<dbReference type="PANTHER" id="PTHR31147:SF66">
    <property type="entry name" value="OS05G0315700 PROTEIN"/>
    <property type="match status" value="1"/>
</dbReference>
<protein>
    <submittedName>
        <fullName evidence="3">Uncharacterized protein</fullName>
    </submittedName>
</protein>
<name>A0A175YD25_DAUCS</name>
<dbReference type="InterPro" id="IPR023213">
    <property type="entry name" value="CAT-like_dom_sf"/>
</dbReference>
<proteinExistence type="inferred from homology"/>
<dbReference type="PANTHER" id="PTHR31147">
    <property type="entry name" value="ACYL TRANSFERASE 4"/>
    <property type="match status" value="1"/>
</dbReference>
<evidence type="ECO:0000256" key="2">
    <source>
        <dbReference type="ARBA" id="ARBA00022679"/>
    </source>
</evidence>
<dbReference type="Gramene" id="KZM81347">
    <property type="protein sequence ID" value="KZM81347"/>
    <property type="gene ID" value="DCAR_028960"/>
</dbReference>
<comment type="similarity">
    <text evidence="1">Belongs to the plant acyltransferase family.</text>
</comment>
<dbReference type="AlphaFoldDB" id="A0A175YD25"/>
<keyword evidence="4" id="KW-1185">Reference proteome</keyword>
<dbReference type="Gene3D" id="3.30.559.10">
    <property type="entry name" value="Chloramphenicol acetyltransferase-like domain"/>
    <property type="match status" value="2"/>
</dbReference>
<gene>
    <name evidence="3" type="ORF">DCAR_0933272</name>
</gene>
<keyword evidence="2" id="KW-0808">Transferase</keyword>
<accession>A0A175YD25</accession>
<dbReference type="Pfam" id="PF02458">
    <property type="entry name" value="Transferase"/>
    <property type="match status" value="1"/>
</dbReference>
<dbReference type="Proteomes" id="UP000077755">
    <property type="component" value="Chromosome 9"/>
</dbReference>
<organism evidence="3 4">
    <name type="scientific">Daucus carota subsp. sativus</name>
    <name type="common">Carrot</name>
    <dbReference type="NCBI Taxonomy" id="79200"/>
    <lineage>
        <taxon>Eukaryota</taxon>
        <taxon>Viridiplantae</taxon>
        <taxon>Streptophyta</taxon>
        <taxon>Embryophyta</taxon>
        <taxon>Tracheophyta</taxon>
        <taxon>Spermatophyta</taxon>
        <taxon>Magnoliopsida</taxon>
        <taxon>eudicotyledons</taxon>
        <taxon>Gunneridae</taxon>
        <taxon>Pentapetalae</taxon>
        <taxon>asterids</taxon>
        <taxon>campanulids</taxon>
        <taxon>Apiales</taxon>
        <taxon>Apiaceae</taxon>
        <taxon>Apioideae</taxon>
        <taxon>Scandiceae</taxon>
        <taxon>Daucinae</taxon>
        <taxon>Daucus</taxon>
        <taxon>Daucus sect. Daucus</taxon>
    </lineage>
</organism>